<dbReference type="GO" id="GO:0016791">
    <property type="term" value="F:phosphatase activity"/>
    <property type="evidence" value="ECO:0007669"/>
    <property type="project" value="TreeGrafter"/>
</dbReference>
<dbReference type="PROSITE" id="PS00175">
    <property type="entry name" value="PG_MUTASE"/>
    <property type="match status" value="1"/>
</dbReference>
<feature type="active site" description="Tele-phosphohistidine intermediate" evidence="1">
    <location>
        <position position="9"/>
    </location>
</feature>
<evidence type="ECO:0000313" key="3">
    <source>
        <dbReference type="EMBL" id="MCY9279057.1"/>
    </source>
</evidence>
<dbReference type="Gene3D" id="3.40.50.1240">
    <property type="entry name" value="Phosphoglycerate mutase-like"/>
    <property type="match status" value="1"/>
</dbReference>
<dbReference type="SUPFAM" id="SSF53254">
    <property type="entry name" value="Phosphoglycerate mutase-like"/>
    <property type="match status" value="1"/>
</dbReference>
<dbReference type="InterPro" id="IPR029033">
    <property type="entry name" value="His_PPase_superfam"/>
</dbReference>
<evidence type="ECO:0000313" key="4">
    <source>
        <dbReference type="Proteomes" id="UP001066455"/>
    </source>
</evidence>
<dbReference type="Pfam" id="PF00300">
    <property type="entry name" value="His_Phos_1"/>
    <property type="match status" value="1"/>
</dbReference>
<dbReference type="AlphaFoldDB" id="A0AA90IV32"/>
<proteinExistence type="predicted"/>
<evidence type="ECO:0000256" key="2">
    <source>
        <dbReference type="PIRSR" id="PIRSR613078-2"/>
    </source>
</evidence>
<organism evidence="3 4">
    <name type="scientific">Bacillus haynesii</name>
    <dbReference type="NCBI Taxonomy" id="1925021"/>
    <lineage>
        <taxon>Bacteria</taxon>
        <taxon>Bacillati</taxon>
        <taxon>Bacillota</taxon>
        <taxon>Bacilli</taxon>
        <taxon>Bacillales</taxon>
        <taxon>Bacillaceae</taxon>
        <taxon>Bacillus</taxon>
    </lineage>
</organism>
<dbReference type="PANTHER" id="PTHR48100">
    <property type="entry name" value="BROAD-SPECIFICITY PHOSPHATASE YOR283W-RELATED"/>
    <property type="match status" value="1"/>
</dbReference>
<reference evidence="3" key="1">
    <citation type="submission" date="2022-02" db="EMBL/GenBank/DDBJ databases">
        <title>Crop Bioprotection Bacillus Genome Sequencing.</title>
        <authorList>
            <person name="Dunlap C."/>
        </authorList>
    </citation>
    <scope>NUCLEOTIDE SEQUENCE</scope>
    <source>
        <strain evidence="3">T20C14</strain>
    </source>
</reference>
<protein>
    <submittedName>
        <fullName evidence="3">Histidine phosphatase family protein</fullName>
    </submittedName>
</protein>
<sequence>MTAICLIRHGETDWNALGKLQGRTDIPLNETGKKQAKETGAFLKGSDWDVIITSPLRRAKETAEIINQYLGLEIIEMEDFIERNYGDAEGMPFDERTRLYPDKEYPNQESKEALAERLMAGVQKVSERYPDKKVLIVAHGAAIHALLSKISNGDISLENTKLVNACLSNIKFHENKWHVKDYNLSHHLSSLQRD</sequence>
<feature type="binding site" evidence="2">
    <location>
        <position position="58"/>
    </location>
    <ligand>
        <name>substrate</name>
    </ligand>
</feature>
<dbReference type="RefSeq" id="WP_268295922.1">
    <property type="nucleotide sequence ID" value="NZ_JALAJL010000010.1"/>
</dbReference>
<comment type="caution">
    <text evidence="3">The sequence shown here is derived from an EMBL/GenBank/DDBJ whole genome shotgun (WGS) entry which is preliminary data.</text>
</comment>
<dbReference type="CDD" id="cd07067">
    <property type="entry name" value="HP_PGM_like"/>
    <property type="match status" value="1"/>
</dbReference>
<dbReference type="PANTHER" id="PTHR48100:SF59">
    <property type="entry name" value="ADENOSYLCOBALAMIN_ALPHA-RIBAZOLE PHOSPHATASE"/>
    <property type="match status" value="1"/>
</dbReference>
<feature type="binding site" evidence="2">
    <location>
        <begin position="8"/>
        <end position="15"/>
    </location>
    <ligand>
        <name>substrate</name>
    </ligand>
</feature>
<dbReference type="InterPro" id="IPR050275">
    <property type="entry name" value="PGM_Phosphatase"/>
</dbReference>
<accession>A0AA90IV32</accession>
<dbReference type="Proteomes" id="UP001066455">
    <property type="component" value="Unassembled WGS sequence"/>
</dbReference>
<gene>
    <name evidence="3" type="ORF">MOE73_03090</name>
</gene>
<name>A0AA90IV32_9BACI</name>
<dbReference type="SMART" id="SM00855">
    <property type="entry name" value="PGAM"/>
    <property type="match status" value="1"/>
</dbReference>
<feature type="active site" description="Proton donor/acceptor" evidence="1">
    <location>
        <position position="82"/>
    </location>
</feature>
<evidence type="ECO:0000256" key="1">
    <source>
        <dbReference type="PIRSR" id="PIRSR613078-1"/>
    </source>
</evidence>
<dbReference type="InterPro" id="IPR013078">
    <property type="entry name" value="His_Pase_superF_clade-1"/>
</dbReference>
<dbReference type="GO" id="GO:0005737">
    <property type="term" value="C:cytoplasm"/>
    <property type="evidence" value="ECO:0007669"/>
    <property type="project" value="TreeGrafter"/>
</dbReference>
<dbReference type="InterPro" id="IPR001345">
    <property type="entry name" value="PG/BPGM_mutase_AS"/>
</dbReference>
<feature type="binding site" evidence="2">
    <location>
        <begin position="82"/>
        <end position="85"/>
    </location>
    <ligand>
        <name>substrate</name>
    </ligand>
</feature>
<dbReference type="EMBL" id="JALAXI010000003">
    <property type="protein sequence ID" value="MCY9279057.1"/>
    <property type="molecule type" value="Genomic_DNA"/>
</dbReference>